<protein>
    <submittedName>
        <fullName evidence="2">Uncharacterized protein</fullName>
    </submittedName>
</protein>
<feature type="compositionally biased region" description="Basic and acidic residues" evidence="1">
    <location>
        <begin position="357"/>
        <end position="382"/>
    </location>
</feature>
<feature type="compositionally biased region" description="Basic and acidic residues" evidence="1">
    <location>
        <begin position="317"/>
        <end position="327"/>
    </location>
</feature>
<accession>A0ABR3V2S2</accession>
<reference evidence="2 3" key="1">
    <citation type="journal article" date="2024" name="Commun. Biol.">
        <title>Comparative genomic analysis of thermophilic fungi reveals convergent evolutionary adaptations and gene losses.</title>
        <authorList>
            <person name="Steindorff A.S."/>
            <person name="Aguilar-Pontes M.V."/>
            <person name="Robinson A.J."/>
            <person name="Andreopoulos B."/>
            <person name="LaButti K."/>
            <person name="Kuo A."/>
            <person name="Mondo S."/>
            <person name="Riley R."/>
            <person name="Otillar R."/>
            <person name="Haridas S."/>
            <person name="Lipzen A."/>
            <person name="Grimwood J."/>
            <person name="Schmutz J."/>
            <person name="Clum A."/>
            <person name="Reid I.D."/>
            <person name="Moisan M.C."/>
            <person name="Butler G."/>
            <person name="Nguyen T.T.M."/>
            <person name="Dewar K."/>
            <person name="Conant G."/>
            <person name="Drula E."/>
            <person name="Henrissat B."/>
            <person name="Hansel C."/>
            <person name="Singer S."/>
            <person name="Hutchinson M.I."/>
            <person name="de Vries R.P."/>
            <person name="Natvig D.O."/>
            <person name="Powell A.J."/>
            <person name="Tsang A."/>
            <person name="Grigoriev I.V."/>
        </authorList>
    </citation>
    <scope>NUCLEOTIDE SEQUENCE [LARGE SCALE GENOMIC DNA]</scope>
    <source>
        <strain evidence="2 3">CBS 620.91</strain>
    </source>
</reference>
<feature type="compositionally biased region" description="Low complexity" evidence="1">
    <location>
        <begin position="17"/>
        <end position="29"/>
    </location>
</feature>
<evidence type="ECO:0000313" key="2">
    <source>
        <dbReference type="EMBL" id="KAL1836084.1"/>
    </source>
</evidence>
<comment type="caution">
    <text evidence="2">The sequence shown here is derived from an EMBL/GenBank/DDBJ whole genome shotgun (WGS) entry which is preliminary data.</text>
</comment>
<organism evidence="2 3">
    <name type="scientific">Humicola insolens</name>
    <name type="common">Soft-rot fungus</name>
    <dbReference type="NCBI Taxonomy" id="85995"/>
    <lineage>
        <taxon>Eukaryota</taxon>
        <taxon>Fungi</taxon>
        <taxon>Dikarya</taxon>
        <taxon>Ascomycota</taxon>
        <taxon>Pezizomycotina</taxon>
        <taxon>Sordariomycetes</taxon>
        <taxon>Sordariomycetidae</taxon>
        <taxon>Sordariales</taxon>
        <taxon>Chaetomiaceae</taxon>
        <taxon>Mycothermus</taxon>
    </lineage>
</organism>
<feature type="region of interest" description="Disordered" evidence="1">
    <location>
        <begin position="1"/>
        <end position="36"/>
    </location>
</feature>
<feature type="compositionally biased region" description="Polar residues" evidence="1">
    <location>
        <begin position="269"/>
        <end position="279"/>
    </location>
</feature>
<evidence type="ECO:0000313" key="3">
    <source>
        <dbReference type="Proteomes" id="UP001583172"/>
    </source>
</evidence>
<feature type="compositionally biased region" description="Low complexity" evidence="1">
    <location>
        <begin position="233"/>
        <end position="259"/>
    </location>
</feature>
<proteinExistence type="predicted"/>
<name>A0ABR3V2S2_HUMIN</name>
<sequence>MSWPGGFDAPSGDSPQDNSSGDPFDSSSSNLDRPTSLSQLGIFQNGRLVGMTPAQVKANLRLTGSPFDTFPQLPAFAPLFRRTTDWHKKQVAAAIAQLAGEAGRVVTPDEADAIAYHTSQCFARTTWGPPITTFGSAYMVYRNRTTFRFPFYTPTSASFNPLCFPSTSKPIIKGSASVILWHSLRFSAYWLAFQVFVQPFVTSFATTTCMANMLLDKRLKSLYESIKRHKGHLAGPLPRQGGPPQQPAQQQPPLEQAPPQKSPWARPASEQQDVPQQDTQFDDGHIFDDASPVSPAQQGQRPAVGTPPSTGGTSAWERIRQRAKAEEGAPWTPPQRHAGTPGRQPQRTESYMMDPSEQEKAYAKDQAQKEFDEMLERERRSAGDSGWRG</sequence>
<feature type="region of interest" description="Disordered" evidence="1">
    <location>
        <begin position="232"/>
        <end position="389"/>
    </location>
</feature>
<dbReference type="EMBL" id="JAZGSY010000468">
    <property type="protein sequence ID" value="KAL1836084.1"/>
    <property type="molecule type" value="Genomic_DNA"/>
</dbReference>
<evidence type="ECO:0000256" key="1">
    <source>
        <dbReference type="SAM" id="MobiDB-lite"/>
    </source>
</evidence>
<keyword evidence="3" id="KW-1185">Reference proteome</keyword>
<dbReference type="Proteomes" id="UP001583172">
    <property type="component" value="Unassembled WGS sequence"/>
</dbReference>
<gene>
    <name evidence="2" type="ORF">VTJ49DRAFT_5607</name>
</gene>